<dbReference type="Gene3D" id="3.30.1310.10">
    <property type="entry name" value="Nucleoid-associated protein YbaB-like domain"/>
    <property type="match status" value="1"/>
</dbReference>
<dbReference type="OrthoDB" id="288497at2"/>
<dbReference type="InterPro" id="IPR036894">
    <property type="entry name" value="YbaB-like_sf"/>
</dbReference>
<dbReference type="GO" id="GO:0003677">
    <property type="term" value="F:DNA binding"/>
    <property type="evidence" value="ECO:0007669"/>
    <property type="project" value="InterPro"/>
</dbReference>
<organism evidence="2 3">
    <name type="scientific">Neorhodopirellula pilleata</name>
    <dbReference type="NCBI Taxonomy" id="2714738"/>
    <lineage>
        <taxon>Bacteria</taxon>
        <taxon>Pseudomonadati</taxon>
        <taxon>Planctomycetota</taxon>
        <taxon>Planctomycetia</taxon>
        <taxon>Pirellulales</taxon>
        <taxon>Pirellulaceae</taxon>
        <taxon>Neorhodopirellula</taxon>
    </lineage>
</organism>
<accession>A0A5C6AY18</accession>
<dbReference type="Pfam" id="PF02575">
    <property type="entry name" value="YbaB_DNA_bd"/>
    <property type="match status" value="1"/>
</dbReference>
<evidence type="ECO:0008006" key="4">
    <source>
        <dbReference type="Google" id="ProtNLM"/>
    </source>
</evidence>
<evidence type="ECO:0000256" key="1">
    <source>
        <dbReference type="SAM" id="MobiDB-lite"/>
    </source>
</evidence>
<protein>
    <recommendedName>
        <fullName evidence="4">Nucleoid-associated protein</fullName>
    </recommendedName>
</protein>
<keyword evidence="3" id="KW-1185">Reference proteome</keyword>
<dbReference type="AlphaFoldDB" id="A0A5C6AY18"/>
<reference evidence="2 3" key="1">
    <citation type="submission" date="2019-02" db="EMBL/GenBank/DDBJ databases">
        <title>Deep-cultivation of Planctomycetes and their phenomic and genomic characterization uncovers novel biology.</title>
        <authorList>
            <person name="Wiegand S."/>
            <person name="Jogler M."/>
            <person name="Boedeker C."/>
            <person name="Pinto D."/>
            <person name="Vollmers J."/>
            <person name="Rivas-Marin E."/>
            <person name="Kohn T."/>
            <person name="Peeters S.H."/>
            <person name="Heuer A."/>
            <person name="Rast P."/>
            <person name="Oberbeckmann S."/>
            <person name="Bunk B."/>
            <person name="Jeske O."/>
            <person name="Meyerdierks A."/>
            <person name="Storesund J.E."/>
            <person name="Kallscheuer N."/>
            <person name="Luecker S."/>
            <person name="Lage O.M."/>
            <person name="Pohl T."/>
            <person name="Merkel B.J."/>
            <person name="Hornburger P."/>
            <person name="Mueller R.-W."/>
            <person name="Bruemmer F."/>
            <person name="Labrenz M."/>
            <person name="Spormann A.M."/>
            <person name="Op Den Camp H."/>
            <person name="Overmann J."/>
            <person name="Amann R."/>
            <person name="Jetten M.S.M."/>
            <person name="Mascher T."/>
            <person name="Medema M.H."/>
            <person name="Devos D.P."/>
            <person name="Kaster A.-K."/>
            <person name="Ovreas L."/>
            <person name="Rohde M."/>
            <person name="Galperin M.Y."/>
            <person name="Jogler C."/>
        </authorList>
    </citation>
    <scope>NUCLEOTIDE SEQUENCE [LARGE SCALE GENOMIC DNA]</scope>
    <source>
        <strain evidence="2 3">Pla100</strain>
    </source>
</reference>
<dbReference type="InterPro" id="IPR004401">
    <property type="entry name" value="YbaB/EbfC"/>
</dbReference>
<dbReference type="Proteomes" id="UP000316213">
    <property type="component" value="Unassembled WGS sequence"/>
</dbReference>
<dbReference type="EMBL" id="SJPM01000001">
    <property type="protein sequence ID" value="TWU03972.1"/>
    <property type="molecule type" value="Genomic_DNA"/>
</dbReference>
<evidence type="ECO:0000313" key="2">
    <source>
        <dbReference type="EMBL" id="TWU03972.1"/>
    </source>
</evidence>
<feature type="region of interest" description="Disordered" evidence="1">
    <location>
        <begin position="59"/>
        <end position="79"/>
    </location>
</feature>
<evidence type="ECO:0000313" key="3">
    <source>
        <dbReference type="Proteomes" id="UP000316213"/>
    </source>
</evidence>
<dbReference type="SUPFAM" id="SSF82607">
    <property type="entry name" value="YbaB-like"/>
    <property type="match status" value="1"/>
</dbReference>
<sequence>MFKGLGNLGNIASIFGKLQDLPDKMQALNARMKSERVTASSSCGHVTVTMNGVGEVQSVDVDPKVLGGEGGSSVPPETLGRAIQDATNSAGAEAKQMYATAVSDLAKELDLNLPGMDGLLSSLTGGNG</sequence>
<dbReference type="RefSeq" id="WP_146576375.1">
    <property type="nucleotide sequence ID" value="NZ_SJPM01000001.1"/>
</dbReference>
<proteinExistence type="predicted"/>
<gene>
    <name evidence="2" type="ORF">Pla100_09080</name>
</gene>
<comment type="caution">
    <text evidence="2">The sequence shown here is derived from an EMBL/GenBank/DDBJ whole genome shotgun (WGS) entry which is preliminary data.</text>
</comment>
<name>A0A5C6AY18_9BACT</name>